<accession>A0A0B6X555</accession>
<feature type="region of interest" description="Disordered" evidence="1">
    <location>
        <begin position="1"/>
        <end position="20"/>
    </location>
</feature>
<evidence type="ECO:0000313" key="4">
    <source>
        <dbReference type="Proteomes" id="UP000032930"/>
    </source>
</evidence>
<protein>
    <submittedName>
        <fullName evidence="3">Putative pseudouridine synthase</fullName>
    </submittedName>
</protein>
<evidence type="ECO:0000256" key="1">
    <source>
        <dbReference type="SAM" id="MobiDB-lite"/>
    </source>
</evidence>
<dbReference type="PANTHER" id="PTHR39203:SF1">
    <property type="entry name" value="CYTOPLASMIC PROTEIN"/>
    <property type="match status" value="1"/>
</dbReference>
<dbReference type="InterPro" id="IPR015947">
    <property type="entry name" value="PUA-like_sf"/>
</dbReference>
<reference evidence="3 4" key="1">
    <citation type="submission" date="2014-02" db="EMBL/GenBank/DDBJ databases">
        <authorList>
            <person name="Genoscope - CEA"/>
        </authorList>
    </citation>
    <scope>NUCLEOTIDE SEQUENCE [LARGE SCALE GENOMIC DNA]</scope>
    <source>
        <strain evidence="3 4">CS03</strain>
    </source>
</reference>
<dbReference type="Gene3D" id="3.10.400.10">
    <property type="entry name" value="Sulfate adenylyltransferase"/>
    <property type="match status" value="1"/>
</dbReference>
<dbReference type="InterPro" id="IPR007374">
    <property type="entry name" value="ASCH_domain"/>
</dbReference>
<dbReference type="InterPro" id="IPR009326">
    <property type="entry name" value="DUF984"/>
</dbReference>
<feature type="domain" description="ASCH" evidence="2">
    <location>
        <begin position="24"/>
        <end position="72"/>
    </location>
</feature>
<sequence>MLPLKQLHQKYPSASSWSFGDLPELADELARKEGEGDLSLSYWRKEHQNFFEREGTYFENMELVFEEFELIETE</sequence>
<dbReference type="Proteomes" id="UP000032930">
    <property type="component" value="Chromosome"/>
</dbReference>
<evidence type="ECO:0000259" key="2">
    <source>
        <dbReference type="Pfam" id="PF04266"/>
    </source>
</evidence>
<proteinExistence type="predicted"/>
<gene>
    <name evidence="3" type="ORF">XBW1_0135</name>
</gene>
<dbReference type="SUPFAM" id="SSF88697">
    <property type="entry name" value="PUA domain-like"/>
    <property type="match status" value="1"/>
</dbReference>
<dbReference type="KEGG" id="xbv:XBW1_0135"/>
<evidence type="ECO:0000313" key="3">
    <source>
        <dbReference type="EMBL" id="CDM87494.1"/>
    </source>
</evidence>
<dbReference type="AlphaFoldDB" id="A0A0B6X555"/>
<name>A0A0B6X555_XENBV</name>
<organism evidence="3 4">
    <name type="scientific">Xenorhabdus bovienii</name>
    <name type="common">Xenorhabdus nematophila subsp. bovienii</name>
    <dbReference type="NCBI Taxonomy" id="40576"/>
    <lineage>
        <taxon>Bacteria</taxon>
        <taxon>Pseudomonadati</taxon>
        <taxon>Pseudomonadota</taxon>
        <taxon>Gammaproteobacteria</taxon>
        <taxon>Enterobacterales</taxon>
        <taxon>Morganellaceae</taxon>
        <taxon>Xenorhabdus</taxon>
    </lineage>
</organism>
<dbReference type="PANTHER" id="PTHR39203">
    <property type="entry name" value="CYTOPLASMIC PROTEIN-RELATED"/>
    <property type="match status" value="1"/>
</dbReference>
<dbReference type="EMBL" id="FO818637">
    <property type="protein sequence ID" value="CDM87494.1"/>
    <property type="molecule type" value="Genomic_DNA"/>
</dbReference>
<dbReference type="RefSeq" id="WP_046335549.1">
    <property type="nucleotide sequence ID" value="NZ_CAWMEF010000001.1"/>
</dbReference>
<dbReference type="Pfam" id="PF04266">
    <property type="entry name" value="ASCH"/>
    <property type="match status" value="1"/>
</dbReference>